<gene>
    <name evidence="8" type="ORF">E8E13_001168</name>
</gene>
<dbReference type="AlphaFoldDB" id="A0A9P4T3F9"/>
<dbReference type="PROSITE" id="PS50181">
    <property type="entry name" value="FBOX"/>
    <property type="match status" value="1"/>
</dbReference>
<feature type="transmembrane region" description="Helical" evidence="6">
    <location>
        <begin position="594"/>
        <end position="616"/>
    </location>
</feature>
<evidence type="ECO:0000313" key="9">
    <source>
        <dbReference type="Proteomes" id="UP000801428"/>
    </source>
</evidence>
<dbReference type="PANTHER" id="PTHR15549">
    <property type="entry name" value="PAIRED IMMUNOGLOBULIN-LIKE TYPE 2 RECEPTOR"/>
    <property type="match status" value="1"/>
</dbReference>
<dbReference type="PANTHER" id="PTHR15549:SF30">
    <property type="entry name" value="MID2 DOMAIN-CONTAINING PROTEIN"/>
    <property type="match status" value="1"/>
</dbReference>
<reference evidence="8" key="1">
    <citation type="submission" date="2019-04" db="EMBL/GenBank/DDBJ databases">
        <title>Sequencing of skin fungus with MAO and IRED activity.</title>
        <authorList>
            <person name="Marsaioli A.J."/>
            <person name="Bonatto J.M.C."/>
            <person name="Reis Junior O."/>
        </authorList>
    </citation>
    <scope>NUCLEOTIDE SEQUENCE</scope>
    <source>
        <strain evidence="8">30M1</strain>
    </source>
</reference>
<keyword evidence="3 6" id="KW-1133">Transmembrane helix</keyword>
<feature type="compositionally biased region" description="Polar residues" evidence="5">
    <location>
        <begin position="542"/>
        <end position="561"/>
    </location>
</feature>
<feature type="domain" description="F-box" evidence="7">
    <location>
        <begin position="1"/>
        <end position="46"/>
    </location>
</feature>
<feature type="region of interest" description="Disordered" evidence="5">
    <location>
        <begin position="542"/>
        <end position="588"/>
    </location>
</feature>
<dbReference type="OrthoDB" id="5985073at2759"/>
<dbReference type="EMBL" id="SWKU01000057">
    <property type="protein sequence ID" value="KAF2993225.1"/>
    <property type="molecule type" value="Genomic_DNA"/>
</dbReference>
<evidence type="ECO:0000256" key="5">
    <source>
        <dbReference type="SAM" id="MobiDB-lite"/>
    </source>
</evidence>
<dbReference type="GO" id="GO:0071944">
    <property type="term" value="C:cell periphery"/>
    <property type="evidence" value="ECO:0007669"/>
    <property type="project" value="UniProtKB-ARBA"/>
</dbReference>
<evidence type="ECO:0000313" key="8">
    <source>
        <dbReference type="EMBL" id="KAF2993225.1"/>
    </source>
</evidence>
<evidence type="ECO:0000256" key="1">
    <source>
        <dbReference type="ARBA" id="ARBA00004167"/>
    </source>
</evidence>
<protein>
    <recommendedName>
        <fullName evidence="7">F-box domain-containing protein</fullName>
    </recommendedName>
</protein>
<sequence length="688" mass="76272">MISRLPQEIIDQISLCLDRDDLKRVLFLSRTFQRAAERASGVFASFAFKHHDPAERQDFLTKFTTHRFRFLRQVEIFTKFPPIDEATPIPCRESSEQLLEKDEAFTAQIMHAWATMRLVEAALDHGVGKAQIRVYAPTRIVEGDVCDHKRYSSWRVHLLDPEQLPQLNCVRALTVCDLADKDLEDNAYRSKLDLRATLDLAARCPNLEYLGCKVGADDWASTADPWVEHFMHDFPGCRRDTRNDFANAGRDVGLPASLKYVQLDFINATFDSVEEQRRPPPNLVYPHLFDSFSSSLRLLSSQLRRLDLHVMADDTLFWPRDDTMAPSWPNLEIFAVLFHSCSPSGKWYFQSPLGTGRDDESFVPAGPQSWPPLQDQEEDSEWCFESMDGTPNGLPAFRVVPIEGNLEPLLVGFVKATAKMPKLLEGWLWTPLSYHPYDMPEEEDAHISALYPEGEFGWGLMYSAPGAPISGGGCTATRELKWRVGPWRPAPELRNLSSKIGQEQILKRTCCSIDNLKFTADDPVEYAKAALYIGTTSLGPTSTQLSTISEPTPGATQTGTEGLSDLPTSTTTPTPGVAPSQEASSSGLGTGAKVGLGVGIPVGVLALAAIGAFFWMRRRKQSAGTKDVSELHAPPADNKAAVPPYRETAMNHQGAAVYRHEAPSPRVVAELPGSGEPHELPQQTKLGQ</sequence>
<dbReference type="Proteomes" id="UP000801428">
    <property type="component" value="Unassembled WGS sequence"/>
</dbReference>
<name>A0A9P4T3F9_CURKU</name>
<keyword evidence="4 6" id="KW-0472">Membrane</keyword>
<proteinExistence type="predicted"/>
<dbReference type="InterPro" id="IPR001810">
    <property type="entry name" value="F-box_dom"/>
</dbReference>
<comment type="caution">
    <text evidence="8">The sequence shown here is derived from an EMBL/GenBank/DDBJ whole genome shotgun (WGS) entry which is preliminary data.</text>
</comment>
<evidence type="ECO:0000256" key="2">
    <source>
        <dbReference type="ARBA" id="ARBA00022692"/>
    </source>
</evidence>
<comment type="subcellular location">
    <subcellularLocation>
        <location evidence="1">Membrane</location>
        <topology evidence="1">Single-pass membrane protein</topology>
    </subcellularLocation>
</comment>
<dbReference type="InterPro" id="IPR051694">
    <property type="entry name" value="Immunoregulatory_rcpt-like"/>
</dbReference>
<evidence type="ECO:0000256" key="3">
    <source>
        <dbReference type="ARBA" id="ARBA00022989"/>
    </source>
</evidence>
<keyword evidence="2 6" id="KW-0812">Transmembrane</keyword>
<evidence type="ECO:0000259" key="7">
    <source>
        <dbReference type="PROSITE" id="PS50181"/>
    </source>
</evidence>
<evidence type="ECO:0000256" key="4">
    <source>
        <dbReference type="ARBA" id="ARBA00023136"/>
    </source>
</evidence>
<evidence type="ECO:0000256" key="6">
    <source>
        <dbReference type="SAM" id="Phobius"/>
    </source>
</evidence>
<organism evidence="8 9">
    <name type="scientific">Curvularia kusanoi</name>
    <name type="common">Cochliobolus kusanoi</name>
    <dbReference type="NCBI Taxonomy" id="90978"/>
    <lineage>
        <taxon>Eukaryota</taxon>
        <taxon>Fungi</taxon>
        <taxon>Dikarya</taxon>
        <taxon>Ascomycota</taxon>
        <taxon>Pezizomycotina</taxon>
        <taxon>Dothideomycetes</taxon>
        <taxon>Pleosporomycetidae</taxon>
        <taxon>Pleosporales</taxon>
        <taxon>Pleosporineae</taxon>
        <taxon>Pleosporaceae</taxon>
        <taxon>Curvularia</taxon>
    </lineage>
</organism>
<keyword evidence="9" id="KW-1185">Reference proteome</keyword>
<dbReference type="GO" id="GO:0016020">
    <property type="term" value="C:membrane"/>
    <property type="evidence" value="ECO:0007669"/>
    <property type="project" value="UniProtKB-SubCell"/>
</dbReference>
<feature type="region of interest" description="Disordered" evidence="5">
    <location>
        <begin position="625"/>
        <end position="688"/>
    </location>
</feature>
<accession>A0A9P4T3F9</accession>